<evidence type="ECO:0000313" key="3">
    <source>
        <dbReference type="Proteomes" id="UP000077202"/>
    </source>
</evidence>
<dbReference type="PANTHER" id="PTHR37173">
    <property type="entry name" value="HYDROXYPROLINE-RICH GLYCOPROTEIN FAMILY PROTEIN"/>
    <property type="match status" value="1"/>
</dbReference>
<feature type="compositionally biased region" description="Basic residues" evidence="1">
    <location>
        <begin position="204"/>
        <end position="214"/>
    </location>
</feature>
<feature type="compositionally biased region" description="Polar residues" evidence="1">
    <location>
        <begin position="263"/>
        <end position="276"/>
    </location>
</feature>
<feature type="region of interest" description="Disordered" evidence="1">
    <location>
        <begin position="1"/>
        <end position="127"/>
    </location>
</feature>
<keyword evidence="3" id="KW-1185">Reference proteome</keyword>
<proteinExistence type="predicted"/>
<evidence type="ECO:0000313" key="2">
    <source>
        <dbReference type="EMBL" id="OAE22077.1"/>
    </source>
</evidence>
<feature type="region of interest" description="Disordered" evidence="1">
    <location>
        <begin position="262"/>
        <end position="304"/>
    </location>
</feature>
<feature type="compositionally biased region" description="Polar residues" evidence="1">
    <location>
        <begin position="186"/>
        <end position="195"/>
    </location>
</feature>
<feature type="compositionally biased region" description="Low complexity" evidence="1">
    <location>
        <begin position="277"/>
        <end position="294"/>
    </location>
</feature>
<name>A0A176VN83_MARPO</name>
<dbReference type="EMBL" id="LVLJ01003280">
    <property type="protein sequence ID" value="OAE22077.1"/>
    <property type="molecule type" value="Genomic_DNA"/>
</dbReference>
<dbReference type="Pfam" id="PF15306">
    <property type="entry name" value="LIN37"/>
    <property type="match status" value="1"/>
</dbReference>
<feature type="compositionally biased region" description="Gly residues" evidence="1">
    <location>
        <begin position="21"/>
        <end position="31"/>
    </location>
</feature>
<dbReference type="AlphaFoldDB" id="A0A176VN83"/>
<evidence type="ECO:0000256" key="1">
    <source>
        <dbReference type="SAM" id="MobiDB-lite"/>
    </source>
</evidence>
<dbReference type="GO" id="GO:0017053">
    <property type="term" value="C:transcription repressor complex"/>
    <property type="evidence" value="ECO:0007669"/>
    <property type="project" value="InterPro"/>
</dbReference>
<sequence>MGKETGGGGRRGGEKEEGDGKVGGGGRGGLRPEGDEVEDGEVDEMHQLPRSSLAAASIPSARGSFFLSAQNNHHHHNDHHQPSVKEQTQRASSPLSNSRVSSRTAASFKQRTVGQKMPGGGTARPPIQFAVSSAPQLARPVALPARSSNHVLQTEGQDAGMHFQGGGRPAGSQPPAAPVAHAGSRPQVSVANHSVQVKGLAQHSHPRTTVHRPTSRSASPGVLLQSSEEIGHHGQPVSMGPGLASAIAHARNFPGIQHLQVAQAPSPQMTQGQALHQQQAASSTVATQQQVSAARPPISGSNSAINNDILLRDRSLDNGILVKVCDRKVRLSSEEDETSLYALCRRWVRNDVPRKDQPQLWEQPSLPRPLTSAEAEKIESVSTENGDSKENSKLHIQPDLSKPVDSMSEKELLQHHVEHFKNIRKRCREDRMQRVARFKPRLALLLPANAENGRRDSLSDPSHHP</sequence>
<dbReference type="Proteomes" id="UP000077202">
    <property type="component" value="Unassembled WGS sequence"/>
</dbReference>
<organism evidence="2 3">
    <name type="scientific">Marchantia polymorpha subsp. ruderalis</name>
    <dbReference type="NCBI Taxonomy" id="1480154"/>
    <lineage>
        <taxon>Eukaryota</taxon>
        <taxon>Viridiplantae</taxon>
        <taxon>Streptophyta</taxon>
        <taxon>Embryophyta</taxon>
        <taxon>Marchantiophyta</taxon>
        <taxon>Marchantiopsida</taxon>
        <taxon>Marchantiidae</taxon>
        <taxon>Marchantiales</taxon>
        <taxon>Marchantiaceae</taxon>
        <taxon>Marchantia</taxon>
    </lineage>
</organism>
<reference evidence="2" key="1">
    <citation type="submission" date="2016-03" db="EMBL/GenBank/DDBJ databases">
        <title>Mechanisms controlling the formation of the plant cell surface in tip-growing cells are functionally conserved among land plants.</title>
        <authorList>
            <person name="Honkanen S."/>
            <person name="Jones V.A."/>
            <person name="Morieri G."/>
            <person name="Champion C."/>
            <person name="Hetherington A.J."/>
            <person name="Kelly S."/>
            <person name="Saint-Marcoux D."/>
            <person name="Proust H."/>
            <person name="Prescott H."/>
            <person name="Dolan L."/>
        </authorList>
    </citation>
    <scope>NUCLEOTIDE SEQUENCE [LARGE SCALE GENOMIC DNA]</scope>
    <source>
        <tissue evidence="2">Whole gametophyte</tissue>
    </source>
</reference>
<feature type="compositionally biased region" description="Low complexity" evidence="1">
    <location>
        <begin position="90"/>
        <end position="103"/>
    </location>
</feature>
<comment type="caution">
    <text evidence="2">The sequence shown here is derived from an EMBL/GenBank/DDBJ whole genome shotgun (WGS) entry which is preliminary data.</text>
</comment>
<accession>A0A176VN83</accession>
<protein>
    <submittedName>
        <fullName evidence="2">Uncharacterized protein</fullName>
    </submittedName>
</protein>
<dbReference type="PANTHER" id="PTHR37173:SF1">
    <property type="entry name" value="PROLINE-RICH FAMILY PROTEIN"/>
    <property type="match status" value="1"/>
</dbReference>
<feature type="region of interest" description="Disordered" evidence="1">
    <location>
        <begin position="357"/>
        <end position="401"/>
    </location>
</feature>
<gene>
    <name evidence="2" type="ORF">AXG93_3265s1010</name>
</gene>
<dbReference type="InterPro" id="IPR028226">
    <property type="entry name" value="LIN37"/>
</dbReference>
<feature type="compositionally biased region" description="Polar residues" evidence="1">
    <location>
        <begin position="104"/>
        <end position="113"/>
    </location>
</feature>
<feature type="compositionally biased region" description="Basic and acidic residues" evidence="1">
    <location>
        <begin position="11"/>
        <end position="20"/>
    </location>
</feature>
<feature type="compositionally biased region" description="Gly residues" evidence="1">
    <location>
        <begin position="1"/>
        <end position="10"/>
    </location>
</feature>
<feature type="region of interest" description="Disordered" evidence="1">
    <location>
        <begin position="158"/>
        <end position="221"/>
    </location>
</feature>